<organism evidence="1 2">
    <name type="scientific">Viridibacillus arvi</name>
    <dbReference type="NCBI Taxonomy" id="263475"/>
    <lineage>
        <taxon>Bacteria</taxon>
        <taxon>Bacillati</taxon>
        <taxon>Bacillota</taxon>
        <taxon>Bacilli</taxon>
        <taxon>Bacillales</taxon>
        <taxon>Caryophanaceae</taxon>
        <taxon>Viridibacillus</taxon>
    </lineage>
</organism>
<dbReference type="PROSITE" id="PS51257">
    <property type="entry name" value="PROKAR_LIPOPROTEIN"/>
    <property type="match status" value="1"/>
</dbReference>
<evidence type="ECO:0008006" key="3">
    <source>
        <dbReference type="Google" id="ProtNLM"/>
    </source>
</evidence>
<dbReference type="RefSeq" id="WP_053418051.1">
    <property type="nucleotide sequence ID" value="NZ_LILB01000005.1"/>
</dbReference>
<reference evidence="2" key="1">
    <citation type="submission" date="2015-08" db="EMBL/GenBank/DDBJ databases">
        <title>Fjat-10028 dsm 16317.</title>
        <authorList>
            <person name="Liu B."/>
            <person name="Wang J."/>
            <person name="Zhu Y."/>
            <person name="Liu G."/>
            <person name="Chen Q."/>
            <person name="Chen Z."/>
            <person name="Lan J."/>
            <person name="Che J."/>
            <person name="Ge C."/>
            <person name="Shi H."/>
            <person name="Pan Z."/>
            <person name="Liu X."/>
        </authorList>
    </citation>
    <scope>NUCLEOTIDE SEQUENCE [LARGE SCALE GENOMIC DNA]</scope>
    <source>
        <strain evidence="2">DSM 16317</strain>
    </source>
</reference>
<dbReference type="OrthoDB" id="2452352at2"/>
<evidence type="ECO:0000313" key="2">
    <source>
        <dbReference type="Proteomes" id="UP000036867"/>
    </source>
</evidence>
<name>A0A0M0LGP5_9BACL</name>
<keyword evidence="2" id="KW-1185">Reference proteome</keyword>
<dbReference type="GeneID" id="301137659"/>
<comment type="caution">
    <text evidence="1">The sequence shown here is derived from an EMBL/GenBank/DDBJ whole genome shotgun (WGS) entry which is preliminary data.</text>
</comment>
<gene>
    <name evidence="1" type="ORF">AMD00_16315</name>
</gene>
<dbReference type="AlphaFoldDB" id="A0A0M0LGP5"/>
<sequence>MKKIILMLITLILTGCNGFPNGTISQPEGKVIVGGEQYTMMSGGYEWKEDNIEISTKSIPDINELAELFETIEVDKGDTLKFEIDKNPSSITVTKLNEDGTIDSVEIEDNKITLPSKEGYYIYELNTIWDQGKETFIFDINVK</sequence>
<evidence type="ECO:0000313" key="1">
    <source>
        <dbReference type="EMBL" id="KOO49878.1"/>
    </source>
</evidence>
<dbReference type="EMBL" id="LILB01000005">
    <property type="protein sequence ID" value="KOO49878.1"/>
    <property type="molecule type" value="Genomic_DNA"/>
</dbReference>
<accession>A0A0M0LGP5</accession>
<dbReference type="Proteomes" id="UP000036867">
    <property type="component" value="Unassembled WGS sequence"/>
</dbReference>
<protein>
    <recommendedName>
        <fullName evidence="3">Lipoprotein</fullName>
    </recommendedName>
</protein>
<proteinExistence type="predicted"/>